<sequence length="162" mass="17703">MPAALIRSAKLTYSCHLWVLAALCAGCGVSDRPRLYPVSGELFVQDTPAAGALVILRPLEQADANTWPMGFPRATVADDGSFQFETYDEGDGAPAGKYVLLAEWRGNEDVGEETDDSVRQNRLDPIYNDPGLSPWTVDIAAKRNRLPRFEATYPPPPPVAKK</sequence>
<proteinExistence type="predicted"/>
<evidence type="ECO:0000313" key="1">
    <source>
        <dbReference type="EMBL" id="QDU29373.1"/>
    </source>
</evidence>
<evidence type="ECO:0008006" key="3">
    <source>
        <dbReference type="Google" id="ProtNLM"/>
    </source>
</evidence>
<dbReference type="AlphaFoldDB" id="A0A517YGL3"/>
<name>A0A517YGL3_9BACT</name>
<gene>
    <name evidence="1" type="ORF">ETAA8_44820</name>
</gene>
<dbReference type="Proteomes" id="UP000315017">
    <property type="component" value="Chromosome"/>
</dbReference>
<dbReference type="KEGG" id="aagg:ETAA8_44820"/>
<evidence type="ECO:0000313" key="2">
    <source>
        <dbReference type="Proteomes" id="UP000315017"/>
    </source>
</evidence>
<organism evidence="1 2">
    <name type="scientific">Anatilimnocola aggregata</name>
    <dbReference type="NCBI Taxonomy" id="2528021"/>
    <lineage>
        <taxon>Bacteria</taxon>
        <taxon>Pseudomonadati</taxon>
        <taxon>Planctomycetota</taxon>
        <taxon>Planctomycetia</taxon>
        <taxon>Pirellulales</taxon>
        <taxon>Pirellulaceae</taxon>
        <taxon>Anatilimnocola</taxon>
    </lineage>
</organism>
<protein>
    <recommendedName>
        <fullName evidence="3">Carboxypeptidase regulatory-like domain-containing protein</fullName>
    </recommendedName>
</protein>
<accession>A0A517YGL3</accession>
<dbReference type="EMBL" id="CP036274">
    <property type="protein sequence ID" value="QDU29373.1"/>
    <property type="molecule type" value="Genomic_DNA"/>
</dbReference>
<reference evidence="1 2" key="1">
    <citation type="submission" date="2019-02" db="EMBL/GenBank/DDBJ databases">
        <title>Deep-cultivation of Planctomycetes and their phenomic and genomic characterization uncovers novel biology.</title>
        <authorList>
            <person name="Wiegand S."/>
            <person name="Jogler M."/>
            <person name="Boedeker C."/>
            <person name="Pinto D."/>
            <person name="Vollmers J."/>
            <person name="Rivas-Marin E."/>
            <person name="Kohn T."/>
            <person name="Peeters S.H."/>
            <person name="Heuer A."/>
            <person name="Rast P."/>
            <person name="Oberbeckmann S."/>
            <person name="Bunk B."/>
            <person name="Jeske O."/>
            <person name="Meyerdierks A."/>
            <person name="Storesund J.E."/>
            <person name="Kallscheuer N."/>
            <person name="Luecker S."/>
            <person name="Lage O.M."/>
            <person name="Pohl T."/>
            <person name="Merkel B.J."/>
            <person name="Hornburger P."/>
            <person name="Mueller R.-W."/>
            <person name="Bruemmer F."/>
            <person name="Labrenz M."/>
            <person name="Spormann A.M."/>
            <person name="Op den Camp H."/>
            <person name="Overmann J."/>
            <person name="Amann R."/>
            <person name="Jetten M.S.M."/>
            <person name="Mascher T."/>
            <person name="Medema M.H."/>
            <person name="Devos D.P."/>
            <person name="Kaster A.-K."/>
            <person name="Ovreas L."/>
            <person name="Rohde M."/>
            <person name="Galperin M.Y."/>
            <person name="Jogler C."/>
        </authorList>
    </citation>
    <scope>NUCLEOTIDE SEQUENCE [LARGE SCALE GENOMIC DNA]</scope>
    <source>
        <strain evidence="1 2">ETA_A8</strain>
    </source>
</reference>
<keyword evidence="2" id="KW-1185">Reference proteome</keyword>